<comment type="caution">
    <text evidence="1">The sequence shown here is derived from an EMBL/GenBank/DDBJ whole genome shotgun (WGS) entry which is preliminary data.</text>
</comment>
<dbReference type="Proteomes" id="UP000285961">
    <property type="component" value="Unassembled WGS sequence"/>
</dbReference>
<protein>
    <recommendedName>
        <fullName evidence="3">C4-type zinc ribbon domain-containing protein</fullName>
    </recommendedName>
</protein>
<evidence type="ECO:0008006" key="3">
    <source>
        <dbReference type="Google" id="ProtNLM"/>
    </source>
</evidence>
<proteinExistence type="predicted"/>
<dbReference type="Gene3D" id="1.10.287.1490">
    <property type="match status" value="1"/>
</dbReference>
<sequence>MKTNEQVKLLLKLHELESDGNGTDKSKAFRRIERNLDPSILRQYQKLKQRKGTGVAVLKDHVCSGCKMVYPESHEMLRYKNFVHSCEYCGRLLVVTEKSA</sequence>
<dbReference type="EMBL" id="QZKI01000008">
    <property type="protein sequence ID" value="RJP75030.1"/>
    <property type="molecule type" value="Genomic_DNA"/>
</dbReference>
<organism evidence="1 2">
    <name type="scientific">Candidatus Abyssobacteria bacterium SURF_17</name>
    <dbReference type="NCBI Taxonomy" id="2093361"/>
    <lineage>
        <taxon>Bacteria</taxon>
        <taxon>Pseudomonadati</taxon>
        <taxon>Candidatus Hydrogenedentota</taxon>
        <taxon>Candidatus Abyssobacteria</taxon>
    </lineage>
</organism>
<reference evidence="1 2" key="1">
    <citation type="journal article" date="2017" name="ISME J.">
        <title>Energy and carbon metabolisms in a deep terrestrial subsurface fluid microbial community.</title>
        <authorList>
            <person name="Momper L."/>
            <person name="Jungbluth S.P."/>
            <person name="Lee M.D."/>
            <person name="Amend J.P."/>
        </authorList>
    </citation>
    <scope>NUCLEOTIDE SEQUENCE [LARGE SCALE GENOMIC DNA]</scope>
    <source>
        <strain evidence="1">SURF_17</strain>
    </source>
</reference>
<dbReference type="AlphaFoldDB" id="A0A419F8U9"/>
<name>A0A419F8U9_9BACT</name>
<evidence type="ECO:0000313" key="1">
    <source>
        <dbReference type="EMBL" id="RJP75030.1"/>
    </source>
</evidence>
<gene>
    <name evidence="1" type="ORF">C4532_01200</name>
</gene>
<evidence type="ECO:0000313" key="2">
    <source>
        <dbReference type="Proteomes" id="UP000285961"/>
    </source>
</evidence>
<accession>A0A419F8U9</accession>